<dbReference type="Pfam" id="PF14065">
    <property type="entry name" value="Pvc16_N"/>
    <property type="match status" value="1"/>
</dbReference>
<accession>Q1ITD5</accession>
<dbReference type="HOGENOM" id="CLU_052029_0_0_0"/>
<dbReference type="AlphaFoldDB" id="Q1ITD5"/>
<evidence type="ECO:0000259" key="1">
    <source>
        <dbReference type="Pfam" id="PF14065"/>
    </source>
</evidence>
<dbReference type="InterPro" id="IPR025351">
    <property type="entry name" value="Pvc16_N"/>
</dbReference>
<dbReference type="STRING" id="204669.Acid345_0860"/>
<evidence type="ECO:0000313" key="3">
    <source>
        <dbReference type="Proteomes" id="UP000002432"/>
    </source>
</evidence>
<keyword evidence="3" id="KW-1185">Reference proteome</keyword>
<feature type="domain" description="Pvc16 N-terminal" evidence="1">
    <location>
        <begin position="9"/>
        <end position="210"/>
    </location>
</feature>
<evidence type="ECO:0000313" key="2">
    <source>
        <dbReference type="EMBL" id="ABF39865.1"/>
    </source>
</evidence>
<reference evidence="2 3" key="1">
    <citation type="journal article" date="2009" name="Appl. Environ. Microbiol.">
        <title>Three genomes from the phylum Acidobacteria provide insight into the lifestyles of these microorganisms in soils.</title>
        <authorList>
            <person name="Ward N.L."/>
            <person name="Challacombe J.F."/>
            <person name="Janssen P.H."/>
            <person name="Henrissat B."/>
            <person name="Coutinho P.M."/>
            <person name="Wu M."/>
            <person name="Xie G."/>
            <person name="Haft D.H."/>
            <person name="Sait M."/>
            <person name="Badger J."/>
            <person name="Barabote R.D."/>
            <person name="Bradley B."/>
            <person name="Brettin T.S."/>
            <person name="Brinkac L.M."/>
            <person name="Bruce D."/>
            <person name="Creasy T."/>
            <person name="Daugherty S.C."/>
            <person name="Davidsen T.M."/>
            <person name="DeBoy R.T."/>
            <person name="Detter J.C."/>
            <person name="Dodson R.J."/>
            <person name="Durkin A.S."/>
            <person name="Ganapathy A."/>
            <person name="Gwinn-Giglio M."/>
            <person name="Han C.S."/>
            <person name="Khouri H."/>
            <person name="Kiss H."/>
            <person name="Kothari S.P."/>
            <person name="Madupu R."/>
            <person name="Nelson K.E."/>
            <person name="Nelson W.C."/>
            <person name="Paulsen I."/>
            <person name="Penn K."/>
            <person name="Ren Q."/>
            <person name="Rosovitz M.J."/>
            <person name="Selengut J.D."/>
            <person name="Shrivastava S."/>
            <person name="Sullivan S.A."/>
            <person name="Tapia R."/>
            <person name="Thompson L.S."/>
            <person name="Watkins K.L."/>
            <person name="Yang Q."/>
            <person name="Yu C."/>
            <person name="Zafar N."/>
            <person name="Zhou L."/>
            <person name="Kuske C.R."/>
        </authorList>
    </citation>
    <scope>NUCLEOTIDE SEQUENCE [LARGE SCALE GENOMIC DNA]</scope>
    <source>
        <strain evidence="2 3">Ellin345</strain>
    </source>
</reference>
<dbReference type="RefSeq" id="WP_011521667.1">
    <property type="nucleotide sequence ID" value="NC_008009.1"/>
</dbReference>
<dbReference type="eggNOG" id="ENOG502ZC8H">
    <property type="taxonomic scope" value="Bacteria"/>
</dbReference>
<dbReference type="Proteomes" id="UP000002432">
    <property type="component" value="Chromosome"/>
</dbReference>
<dbReference type="EnsemblBacteria" id="ABF39865">
    <property type="protein sequence ID" value="ABF39865"/>
    <property type="gene ID" value="Acid345_0860"/>
</dbReference>
<proteinExistence type="predicted"/>
<name>Q1ITD5_KORVE</name>
<gene>
    <name evidence="2" type="ordered locus">Acid345_0860</name>
</gene>
<dbReference type="KEGG" id="aba:Acid345_0860"/>
<organism evidence="2 3">
    <name type="scientific">Koribacter versatilis (strain Ellin345)</name>
    <dbReference type="NCBI Taxonomy" id="204669"/>
    <lineage>
        <taxon>Bacteria</taxon>
        <taxon>Pseudomonadati</taxon>
        <taxon>Acidobacteriota</taxon>
        <taxon>Terriglobia</taxon>
        <taxon>Terriglobales</taxon>
        <taxon>Candidatus Korobacteraceae</taxon>
        <taxon>Candidatus Korobacter</taxon>
    </lineage>
</organism>
<protein>
    <recommendedName>
        <fullName evidence="1">Pvc16 N-terminal domain-containing protein</fullName>
    </recommendedName>
</protein>
<dbReference type="EMBL" id="CP000360">
    <property type="protein sequence ID" value="ABF39865.1"/>
    <property type="molecule type" value="Genomic_DNA"/>
</dbReference>
<sequence>MSNALALAAVTAVLQSYLNAVYNNPSSVLGSVSVTAIAPDLIQGGIAGGGNAPLQVNIFLHQVTLNAAWRNIEMPTLAPDGQTRIANQPLALDLHYLLTAYAPEDSQAEALLGLGVFFLHQNPMIARADIASALAALPPSYPAPFATALGLSGLADQVEMIKITPATLGREEIAWLWTALKADYRPTFPFQVSVVLIQPQNPVFAALPVLQRIIEAKPLSPIPTLTEADPPNKQPVACLGDTVTVQGAFLNGTSAVRLVNPQQGLQSDITAITNATNVSFKFGIPNPVLPSPQLHPTDLPAGVYVVSAKVASDGDTVDTNGVALAIAPKIDASWAPGTIPSGLNVSVSVPCAPYLRPGQAVQLLIGSQAAPADTFDTPTNSPSFTFANLTATATPVPVRLRVDGIDSPIIDMTAKPPKFTGPSVQVT</sequence>